<proteinExistence type="predicted"/>
<name>A0ABT5PHA2_9PSED</name>
<keyword evidence="1" id="KW-0472">Membrane</keyword>
<feature type="transmembrane region" description="Helical" evidence="1">
    <location>
        <begin position="6"/>
        <end position="22"/>
    </location>
</feature>
<protein>
    <recommendedName>
        <fullName evidence="4">DUF4760 domain-containing protein</fullName>
    </recommendedName>
</protein>
<keyword evidence="1" id="KW-1133">Transmembrane helix</keyword>
<evidence type="ECO:0000313" key="2">
    <source>
        <dbReference type="EMBL" id="MDD1123243.1"/>
    </source>
</evidence>
<keyword evidence="1" id="KW-0812">Transmembrane</keyword>
<gene>
    <name evidence="2" type="ORF">M5G18_01465</name>
</gene>
<evidence type="ECO:0000313" key="3">
    <source>
        <dbReference type="Proteomes" id="UP001150531"/>
    </source>
</evidence>
<organism evidence="2 3">
    <name type="scientific">Pseudomonas aphyarum</name>
    <dbReference type="NCBI Taxonomy" id="2942629"/>
    <lineage>
        <taxon>Bacteria</taxon>
        <taxon>Pseudomonadati</taxon>
        <taxon>Pseudomonadota</taxon>
        <taxon>Gammaproteobacteria</taxon>
        <taxon>Pseudomonadales</taxon>
        <taxon>Pseudomonadaceae</taxon>
        <taxon>Pseudomonas</taxon>
    </lineage>
</organism>
<accession>A0ABT5PHA2</accession>
<sequence length="170" mass="19694">MFTQIAPYITVLTAIIAAYLTYRSQLRLKTFEMLVERRNAVLLDIEKFIGELYDANYEAVGEEVTLASKKYSREYFHEALILMHKIKGANFGSSVDVLNKTFWQIITKPGYGEAVMSKEQFKDWVSRTTNVVSLIYGLAHSELTKELEKMALPWLSRKLKAYQNRKAIQR</sequence>
<evidence type="ECO:0008006" key="4">
    <source>
        <dbReference type="Google" id="ProtNLM"/>
    </source>
</evidence>
<dbReference type="Proteomes" id="UP001150531">
    <property type="component" value="Unassembled WGS sequence"/>
</dbReference>
<dbReference type="EMBL" id="JAMDGS010000001">
    <property type="protein sequence ID" value="MDD1123243.1"/>
    <property type="molecule type" value="Genomic_DNA"/>
</dbReference>
<dbReference type="RefSeq" id="WP_273896920.1">
    <property type="nucleotide sequence ID" value="NZ_JAMDGS010000001.1"/>
</dbReference>
<keyword evidence="3" id="KW-1185">Reference proteome</keyword>
<evidence type="ECO:0000256" key="1">
    <source>
        <dbReference type="SAM" id="Phobius"/>
    </source>
</evidence>
<reference evidence="2" key="1">
    <citation type="submission" date="2022-05" db="EMBL/GenBank/DDBJ databases">
        <title>Novel Pseudomonas spp. Isolated from a Rainbow Trout Aquaculture Facility.</title>
        <authorList>
            <person name="Testerman T."/>
            <person name="Graf J."/>
        </authorList>
    </citation>
    <scope>NUCLEOTIDE SEQUENCE</scope>
    <source>
        <strain evidence="2">ID386</strain>
    </source>
</reference>
<comment type="caution">
    <text evidence="2">The sequence shown here is derived from an EMBL/GenBank/DDBJ whole genome shotgun (WGS) entry which is preliminary data.</text>
</comment>